<dbReference type="PANTHER" id="PTHR42782">
    <property type="entry name" value="SI:CH73-314G15.3"/>
    <property type="match status" value="1"/>
</dbReference>
<organism evidence="1">
    <name type="scientific">hydrothermal vent metagenome</name>
    <dbReference type="NCBI Taxonomy" id="652676"/>
    <lineage>
        <taxon>unclassified sequences</taxon>
        <taxon>metagenomes</taxon>
        <taxon>ecological metagenomes</taxon>
    </lineage>
</organism>
<dbReference type="InterPro" id="IPR009078">
    <property type="entry name" value="Ferritin-like_SF"/>
</dbReference>
<dbReference type="AlphaFoldDB" id="A0A3B0XI21"/>
<dbReference type="InterPro" id="IPR011197">
    <property type="entry name" value="UCP012318"/>
</dbReference>
<dbReference type="PIRSF" id="PIRSF012318">
    <property type="entry name" value="UCP012318"/>
    <property type="match status" value="1"/>
</dbReference>
<dbReference type="CDD" id="cd00657">
    <property type="entry name" value="Ferritin_like"/>
    <property type="match status" value="1"/>
</dbReference>
<accession>A0A3B0XI21</accession>
<gene>
    <name evidence="1" type="ORF">MNBD_GAMMA10-2435</name>
</gene>
<dbReference type="InterPro" id="IPR007402">
    <property type="entry name" value="DUF455"/>
</dbReference>
<dbReference type="Pfam" id="PF04305">
    <property type="entry name" value="DUF455"/>
    <property type="match status" value="1"/>
</dbReference>
<evidence type="ECO:0000313" key="1">
    <source>
        <dbReference type="EMBL" id="VAW61289.1"/>
    </source>
</evidence>
<name>A0A3B0XI21_9ZZZZ</name>
<proteinExistence type="predicted"/>
<sequence length="268" mass="30651">MTVLNLFEQAAECLAICDPRQKVQRTQLLYAQWCEGKLDISAAPEVDVIGEAGRPERPELVAPRDVPKRSMNTPEGRVVLCHALAHIEFNAINLALDALYRFRDMPVQYYGDWLKVASEEAYHFTLLESYLREHQSEYGDYAGHNGLWHMAQITADDVMVRMALVPRVLEARGLDVTPGIIQKLEQAKDRALIAHLNIIYRDEISHVAIGSHWFKFICEQRKLNYRTTFKDLILQYMQGKLRGPFDDVARMQAGFSAEEMADLNAMNI</sequence>
<dbReference type="EMBL" id="UOFJ01000033">
    <property type="protein sequence ID" value="VAW61289.1"/>
    <property type="molecule type" value="Genomic_DNA"/>
</dbReference>
<dbReference type="PANTHER" id="PTHR42782:SF4">
    <property type="entry name" value="DUF455 DOMAIN-CONTAINING PROTEIN"/>
    <property type="match status" value="1"/>
</dbReference>
<dbReference type="SUPFAM" id="SSF47240">
    <property type="entry name" value="Ferritin-like"/>
    <property type="match status" value="1"/>
</dbReference>
<reference evidence="1" key="1">
    <citation type="submission" date="2018-06" db="EMBL/GenBank/DDBJ databases">
        <authorList>
            <person name="Zhirakovskaya E."/>
        </authorList>
    </citation>
    <scope>NUCLEOTIDE SEQUENCE</scope>
</reference>
<protein>
    <submittedName>
        <fullName evidence="1">FIG00005326: uncharacterized protein</fullName>
    </submittedName>
</protein>